<proteinExistence type="predicted"/>
<sequence length="138" mass="15691">QLVQTIPELQNISKQNKSPYYSPESDYNSATADNSITDSSTNRKINDPSSIQQVIVIQSPNLSKSCVIRFHNESKCTSWFCAIHKIVQDLNVKIMKTVNKQKTLGVYFDNSPITYIGWFLEHKDYIIPDDDSSDVSID</sequence>
<reference evidence="2 3" key="1">
    <citation type="submission" date="2017-03" db="EMBL/GenBank/DDBJ databases">
        <title>Genome Survey of Euroglyphus maynei.</title>
        <authorList>
            <person name="Arlian L.G."/>
            <person name="Morgan M.S."/>
            <person name="Rider S.D."/>
        </authorList>
    </citation>
    <scope>NUCLEOTIDE SEQUENCE [LARGE SCALE GENOMIC DNA]</scope>
    <source>
        <strain evidence="2">Arlian Lab</strain>
        <tissue evidence="2">Whole body</tissue>
    </source>
</reference>
<keyword evidence="3" id="KW-1185">Reference proteome</keyword>
<evidence type="ECO:0000313" key="3">
    <source>
        <dbReference type="Proteomes" id="UP000194236"/>
    </source>
</evidence>
<dbReference type="AlphaFoldDB" id="A0A1Y3B3T8"/>
<dbReference type="Gene3D" id="2.30.29.30">
    <property type="entry name" value="Pleckstrin-homology domain (PH domain)/Phosphotyrosine-binding domain (PTB)"/>
    <property type="match status" value="1"/>
</dbReference>
<feature type="region of interest" description="Disordered" evidence="1">
    <location>
        <begin position="14"/>
        <end position="43"/>
    </location>
</feature>
<evidence type="ECO:0000256" key="1">
    <source>
        <dbReference type="SAM" id="MobiDB-lite"/>
    </source>
</evidence>
<gene>
    <name evidence="2" type="ORF">BLA29_011091</name>
</gene>
<comment type="caution">
    <text evidence="2">The sequence shown here is derived from an EMBL/GenBank/DDBJ whole genome shotgun (WGS) entry which is preliminary data.</text>
</comment>
<feature type="non-terminal residue" evidence="2">
    <location>
        <position position="1"/>
    </location>
</feature>
<dbReference type="EMBL" id="MUJZ01041774">
    <property type="protein sequence ID" value="OTF75482.1"/>
    <property type="molecule type" value="Genomic_DNA"/>
</dbReference>
<protein>
    <submittedName>
        <fullName evidence="2">Uncharacterized protein</fullName>
    </submittedName>
</protein>
<dbReference type="InterPro" id="IPR011993">
    <property type="entry name" value="PH-like_dom_sf"/>
</dbReference>
<evidence type="ECO:0000313" key="2">
    <source>
        <dbReference type="EMBL" id="OTF75482.1"/>
    </source>
</evidence>
<organism evidence="2 3">
    <name type="scientific">Euroglyphus maynei</name>
    <name type="common">Mayne's house dust mite</name>
    <dbReference type="NCBI Taxonomy" id="6958"/>
    <lineage>
        <taxon>Eukaryota</taxon>
        <taxon>Metazoa</taxon>
        <taxon>Ecdysozoa</taxon>
        <taxon>Arthropoda</taxon>
        <taxon>Chelicerata</taxon>
        <taxon>Arachnida</taxon>
        <taxon>Acari</taxon>
        <taxon>Acariformes</taxon>
        <taxon>Sarcoptiformes</taxon>
        <taxon>Astigmata</taxon>
        <taxon>Psoroptidia</taxon>
        <taxon>Analgoidea</taxon>
        <taxon>Pyroglyphidae</taxon>
        <taxon>Pyroglyphinae</taxon>
        <taxon>Euroglyphus</taxon>
    </lineage>
</organism>
<accession>A0A1Y3B3T8</accession>
<name>A0A1Y3B3T8_EURMA</name>
<dbReference type="Proteomes" id="UP000194236">
    <property type="component" value="Unassembled WGS sequence"/>
</dbReference>